<gene>
    <name evidence="1" type="ORF">DPMN_066356</name>
</gene>
<name>A0A9D3YTB8_DREPO</name>
<protein>
    <submittedName>
        <fullName evidence="1">Uncharacterized protein</fullName>
    </submittedName>
</protein>
<comment type="caution">
    <text evidence="1">The sequence shown here is derived from an EMBL/GenBank/DDBJ whole genome shotgun (WGS) entry which is preliminary data.</text>
</comment>
<keyword evidence="2" id="KW-1185">Reference proteome</keyword>
<dbReference type="AlphaFoldDB" id="A0A9D3YTB8"/>
<dbReference type="EMBL" id="JAIWYP010000014">
    <property type="protein sequence ID" value="KAH3706965.1"/>
    <property type="molecule type" value="Genomic_DNA"/>
</dbReference>
<accession>A0A9D3YTB8</accession>
<reference evidence="1" key="2">
    <citation type="submission" date="2020-11" db="EMBL/GenBank/DDBJ databases">
        <authorList>
            <person name="McCartney M.A."/>
            <person name="Auch B."/>
            <person name="Kono T."/>
            <person name="Mallez S."/>
            <person name="Becker A."/>
            <person name="Gohl D.M."/>
            <person name="Silverstein K.A.T."/>
            <person name="Koren S."/>
            <person name="Bechman K.B."/>
            <person name="Herman A."/>
            <person name="Abrahante J.E."/>
            <person name="Garbe J."/>
        </authorList>
    </citation>
    <scope>NUCLEOTIDE SEQUENCE</scope>
    <source>
        <strain evidence="1">Duluth1</strain>
        <tissue evidence="1">Whole animal</tissue>
    </source>
</reference>
<dbReference type="Proteomes" id="UP000828390">
    <property type="component" value="Unassembled WGS sequence"/>
</dbReference>
<proteinExistence type="predicted"/>
<organism evidence="1 2">
    <name type="scientific">Dreissena polymorpha</name>
    <name type="common">Zebra mussel</name>
    <name type="synonym">Mytilus polymorpha</name>
    <dbReference type="NCBI Taxonomy" id="45954"/>
    <lineage>
        <taxon>Eukaryota</taxon>
        <taxon>Metazoa</taxon>
        <taxon>Spiralia</taxon>
        <taxon>Lophotrochozoa</taxon>
        <taxon>Mollusca</taxon>
        <taxon>Bivalvia</taxon>
        <taxon>Autobranchia</taxon>
        <taxon>Heteroconchia</taxon>
        <taxon>Euheterodonta</taxon>
        <taxon>Imparidentia</taxon>
        <taxon>Neoheterodontei</taxon>
        <taxon>Myida</taxon>
        <taxon>Dreissenoidea</taxon>
        <taxon>Dreissenidae</taxon>
        <taxon>Dreissena</taxon>
    </lineage>
</organism>
<evidence type="ECO:0000313" key="1">
    <source>
        <dbReference type="EMBL" id="KAH3706965.1"/>
    </source>
</evidence>
<reference evidence="1" key="1">
    <citation type="journal article" date="2019" name="bioRxiv">
        <title>The Genome of the Zebra Mussel, Dreissena polymorpha: A Resource for Invasive Species Research.</title>
        <authorList>
            <person name="McCartney M.A."/>
            <person name="Auch B."/>
            <person name="Kono T."/>
            <person name="Mallez S."/>
            <person name="Zhang Y."/>
            <person name="Obille A."/>
            <person name="Becker A."/>
            <person name="Abrahante J.E."/>
            <person name="Garbe J."/>
            <person name="Badalamenti J.P."/>
            <person name="Herman A."/>
            <person name="Mangelson H."/>
            <person name="Liachko I."/>
            <person name="Sullivan S."/>
            <person name="Sone E.D."/>
            <person name="Koren S."/>
            <person name="Silverstein K.A.T."/>
            <person name="Beckman K.B."/>
            <person name="Gohl D.M."/>
        </authorList>
    </citation>
    <scope>NUCLEOTIDE SEQUENCE</scope>
    <source>
        <strain evidence="1">Duluth1</strain>
        <tissue evidence="1">Whole animal</tissue>
    </source>
</reference>
<sequence length="274" mass="31656">MVLSEAARTKSKEVEHHISTFAEILRKGIENIEKMLNKRRESLISQMMESVRHSEQTLLIIKTKASRYENLFSVVSKFGTIKHSIVLHFLVSMLMEELDADDLLKKNSTRKITCVQAVSTSDMLSSMGQCDVVLTCTDERGSESCSDEELGEDLFRFPAPKTRTVETQVDRQVDSYTHASSKTLHTMEIMYDSIQLLICECRVFVLCPWRRLVIALEVLTDGRILLLQDENIKVYSLKMELVFFHLKSLCQRYVCPGRQSPRRDYGRNLFKYIL</sequence>
<evidence type="ECO:0000313" key="2">
    <source>
        <dbReference type="Proteomes" id="UP000828390"/>
    </source>
</evidence>